<keyword evidence="6" id="KW-0436">Ligase</keyword>
<comment type="caution">
    <text evidence="7">The sequence shown here is derived from an EMBL/GenBank/DDBJ whole genome shotgun (WGS) entry which is preliminary data.</text>
</comment>
<proteinExistence type="inferred from homology"/>
<evidence type="ECO:0000256" key="1">
    <source>
        <dbReference type="ARBA" id="ARBA00010757"/>
    </source>
</evidence>
<comment type="catalytic activity">
    <reaction evidence="4 6">
        <text>L-aspartyl-tRNA(Asn) + L-glutamine + ATP + H2O = L-asparaginyl-tRNA(Asn) + L-glutamate + ADP + phosphate + 2 H(+)</text>
        <dbReference type="Rhea" id="RHEA:14513"/>
        <dbReference type="Rhea" id="RHEA-COMP:9674"/>
        <dbReference type="Rhea" id="RHEA-COMP:9677"/>
        <dbReference type="ChEBI" id="CHEBI:15377"/>
        <dbReference type="ChEBI" id="CHEBI:15378"/>
        <dbReference type="ChEBI" id="CHEBI:29985"/>
        <dbReference type="ChEBI" id="CHEBI:30616"/>
        <dbReference type="ChEBI" id="CHEBI:43474"/>
        <dbReference type="ChEBI" id="CHEBI:58359"/>
        <dbReference type="ChEBI" id="CHEBI:78515"/>
        <dbReference type="ChEBI" id="CHEBI:78516"/>
        <dbReference type="ChEBI" id="CHEBI:456216"/>
    </reaction>
</comment>
<dbReference type="GO" id="GO:0050567">
    <property type="term" value="F:glutaminyl-tRNA synthase (glutamine-hydrolyzing) activity"/>
    <property type="evidence" value="ECO:0007669"/>
    <property type="project" value="UniProtKB-UniRule"/>
</dbReference>
<dbReference type="GO" id="GO:0005524">
    <property type="term" value="F:ATP binding"/>
    <property type="evidence" value="ECO:0007669"/>
    <property type="project" value="UniProtKB-KW"/>
</dbReference>
<dbReference type="Pfam" id="PF02686">
    <property type="entry name" value="GatC"/>
    <property type="match status" value="1"/>
</dbReference>
<evidence type="ECO:0000256" key="4">
    <source>
        <dbReference type="ARBA" id="ARBA00047380"/>
    </source>
</evidence>
<evidence type="ECO:0000313" key="7">
    <source>
        <dbReference type="EMBL" id="HIU99950.1"/>
    </source>
</evidence>
<dbReference type="EC" id="6.3.5.-" evidence="6"/>
<evidence type="ECO:0000256" key="2">
    <source>
        <dbReference type="ARBA" id="ARBA00011123"/>
    </source>
</evidence>
<keyword evidence="6" id="KW-0648">Protein biosynthesis</keyword>
<evidence type="ECO:0000256" key="3">
    <source>
        <dbReference type="ARBA" id="ARBA00024799"/>
    </source>
</evidence>
<comment type="similarity">
    <text evidence="1 6">Belongs to the GatC family.</text>
</comment>
<reference evidence="7" key="2">
    <citation type="journal article" date="2021" name="PeerJ">
        <title>Extensive microbial diversity within the chicken gut microbiome revealed by metagenomics and culture.</title>
        <authorList>
            <person name="Gilroy R."/>
            <person name="Ravi A."/>
            <person name="Getino M."/>
            <person name="Pursley I."/>
            <person name="Horton D.L."/>
            <person name="Alikhan N.F."/>
            <person name="Baker D."/>
            <person name="Gharbi K."/>
            <person name="Hall N."/>
            <person name="Watson M."/>
            <person name="Adriaenssens E.M."/>
            <person name="Foster-Nyarko E."/>
            <person name="Jarju S."/>
            <person name="Secka A."/>
            <person name="Antonio M."/>
            <person name="Oren A."/>
            <person name="Chaudhuri R.R."/>
            <person name="La Ragione R."/>
            <person name="Hildebrand F."/>
            <person name="Pallen M.J."/>
        </authorList>
    </citation>
    <scope>NUCLEOTIDE SEQUENCE</scope>
    <source>
        <strain evidence="7">23406</strain>
    </source>
</reference>
<comment type="catalytic activity">
    <reaction evidence="5 6">
        <text>L-glutamyl-tRNA(Gln) + L-glutamine + ATP + H2O = L-glutaminyl-tRNA(Gln) + L-glutamate + ADP + phosphate + H(+)</text>
        <dbReference type="Rhea" id="RHEA:17521"/>
        <dbReference type="Rhea" id="RHEA-COMP:9681"/>
        <dbReference type="Rhea" id="RHEA-COMP:9684"/>
        <dbReference type="ChEBI" id="CHEBI:15377"/>
        <dbReference type="ChEBI" id="CHEBI:15378"/>
        <dbReference type="ChEBI" id="CHEBI:29985"/>
        <dbReference type="ChEBI" id="CHEBI:30616"/>
        <dbReference type="ChEBI" id="CHEBI:43474"/>
        <dbReference type="ChEBI" id="CHEBI:58359"/>
        <dbReference type="ChEBI" id="CHEBI:78520"/>
        <dbReference type="ChEBI" id="CHEBI:78521"/>
        <dbReference type="ChEBI" id="CHEBI:456216"/>
    </reaction>
</comment>
<dbReference type="GO" id="GO:0006450">
    <property type="term" value="P:regulation of translational fidelity"/>
    <property type="evidence" value="ECO:0007669"/>
    <property type="project" value="InterPro"/>
</dbReference>
<evidence type="ECO:0000313" key="8">
    <source>
        <dbReference type="Proteomes" id="UP000886891"/>
    </source>
</evidence>
<dbReference type="HAMAP" id="MF_00122">
    <property type="entry name" value="GatC"/>
    <property type="match status" value="1"/>
</dbReference>
<dbReference type="InterPro" id="IPR036113">
    <property type="entry name" value="Asp/Glu-ADT_sf_sub_c"/>
</dbReference>
<reference evidence="7" key="1">
    <citation type="submission" date="2020-10" db="EMBL/GenBank/DDBJ databases">
        <authorList>
            <person name="Gilroy R."/>
        </authorList>
    </citation>
    <scope>NUCLEOTIDE SEQUENCE</scope>
    <source>
        <strain evidence="7">23406</strain>
    </source>
</reference>
<evidence type="ECO:0000256" key="6">
    <source>
        <dbReference type="HAMAP-Rule" id="MF_00122"/>
    </source>
</evidence>
<accession>A0A9D1SXQ7</accession>
<dbReference type="Proteomes" id="UP000886891">
    <property type="component" value="Unassembled WGS sequence"/>
</dbReference>
<comment type="subunit">
    <text evidence="2 6">Heterotrimer of A, B and C subunits.</text>
</comment>
<protein>
    <recommendedName>
        <fullName evidence="6">Aspartyl/glutamyl-tRNA(Asn/Gln) amidotransferase subunit C</fullName>
        <shortName evidence="6">Asp/Glu-ADT subunit C</shortName>
        <ecNumber evidence="6">6.3.5.-</ecNumber>
    </recommendedName>
</protein>
<dbReference type="GO" id="GO:0006412">
    <property type="term" value="P:translation"/>
    <property type="evidence" value="ECO:0007669"/>
    <property type="project" value="UniProtKB-UniRule"/>
</dbReference>
<dbReference type="EMBL" id="DVOH01000016">
    <property type="protein sequence ID" value="HIU99950.1"/>
    <property type="molecule type" value="Genomic_DNA"/>
</dbReference>
<comment type="function">
    <text evidence="3 6">Allows the formation of correctly charged Asn-tRNA(Asn) or Gln-tRNA(Gln) through the transamidation of misacylated Asp-tRNA(Asn) or Glu-tRNA(Gln) in organisms which lack either or both of asparaginyl-tRNA or glutaminyl-tRNA synthetases. The reaction takes place in the presence of glutamine and ATP through an activated phospho-Asp-tRNA(Asn) or phospho-Glu-tRNA(Gln).</text>
</comment>
<name>A0A9D1SXQ7_9FIRM</name>
<gene>
    <name evidence="6" type="primary">gatC</name>
    <name evidence="7" type="ORF">IAB14_02405</name>
</gene>
<dbReference type="AlphaFoldDB" id="A0A9D1SXQ7"/>
<dbReference type="SUPFAM" id="SSF141000">
    <property type="entry name" value="Glu-tRNAGln amidotransferase C subunit"/>
    <property type="match status" value="1"/>
</dbReference>
<keyword evidence="6" id="KW-0547">Nucleotide-binding</keyword>
<dbReference type="InterPro" id="IPR003837">
    <property type="entry name" value="GatC"/>
</dbReference>
<keyword evidence="6" id="KW-0067">ATP-binding</keyword>
<evidence type="ECO:0000256" key="5">
    <source>
        <dbReference type="ARBA" id="ARBA00047913"/>
    </source>
</evidence>
<organism evidence="7 8">
    <name type="scientific">Candidatus Stercoripulliclostridium merdipullorum</name>
    <dbReference type="NCBI Taxonomy" id="2840952"/>
    <lineage>
        <taxon>Bacteria</taxon>
        <taxon>Bacillati</taxon>
        <taxon>Bacillota</taxon>
        <taxon>Clostridia</taxon>
        <taxon>Eubacteriales</taxon>
        <taxon>Candidatus Stercoripulliclostridium</taxon>
    </lineage>
</organism>
<dbReference type="Gene3D" id="1.10.20.60">
    <property type="entry name" value="Glu-tRNAGln amidotransferase C subunit, N-terminal domain"/>
    <property type="match status" value="1"/>
</dbReference>
<sequence>MVEREEVIKLARLSKLAFSPEEIDRFTVDMQAIVAFADRIAAAEGAAEGAPEPDSRLRDDVVGKSFSQEEILRNAPGERGGFFHLPKEVQLW</sequence>